<proteinExistence type="predicted"/>
<dbReference type="EMBL" id="CAJVPW010008338">
    <property type="protein sequence ID" value="CAG8592523.1"/>
    <property type="molecule type" value="Genomic_DNA"/>
</dbReference>
<comment type="caution">
    <text evidence="1">The sequence shown here is derived from an EMBL/GenBank/DDBJ whole genome shotgun (WGS) entry which is preliminary data.</text>
</comment>
<evidence type="ECO:0000313" key="2">
    <source>
        <dbReference type="Proteomes" id="UP000789366"/>
    </source>
</evidence>
<protein>
    <submittedName>
        <fullName evidence="1">15719_t:CDS:1</fullName>
    </submittedName>
</protein>
<dbReference type="Proteomes" id="UP000789366">
    <property type="component" value="Unassembled WGS sequence"/>
</dbReference>
<evidence type="ECO:0000313" key="1">
    <source>
        <dbReference type="EMBL" id="CAG8592523.1"/>
    </source>
</evidence>
<keyword evidence="2" id="KW-1185">Reference proteome</keyword>
<sequence>GQQHPIARLWNISDNEVYNSLITEKELIIADIILQPLLDKYSTSFGGSYINMAERCITVYTIDTGKIDIIKSLMGRNKRLLSFKRARRNRSLQELRDQFNRMVNLAIEYRTNIYNKLQVFIYTDMRANNNIVELDRDVNARAFADSIKIYKPILRMTTAPPVNSKRQNKVSIRDISDMVLSGEGLCDYNYAPCTIGFWAKDRRNIDYIVTAGHCIIESSTSIFISTDFYHVPKTINAGLKFLGKSVMARIEPFDFGLIQVMGTEFQLSANIIKNIAYSQYPQLYIRRNLKVSCHGIHICKVGSNTHLSCGFIKALNGIFITEKGIMSNMIISTLYSLAGDSGGPSFVFSAFSQDLRSVDLVGIHIGGNGVNLAFALPIDSILRSADIRVVSAYR</sequence>
<name>A0ACA9MHM3_9GLOM</name>
<organism evidence="1 2">
    <name type="scientific">Cetraspora pellucida</name>
    <dbReference type="NCBI Taxonomy" id="1433469"/>
    <lineage>
        <taxon>Eukaryota</taxon>
        <taxon>Fungi</taxon>
        <taxon>Fungi incertae sedis</taxon>
        <taxon>Mucoromycota</taxon>
        <taxon>Glomeromycotina</taxon>
        <taxon>Glomeromycetes</taxon>
        <taxon>Diversisporales</taxon>
        <taxon>Gigasporaceae</taxon>
        <taxon>Cetraspora</taxon>
    </lineage>
</organism>
<gene>
    <name evidence="1" type="ORF">SPELUC_LOCUS6807</name>
</gene>
<feature type="non-terminal residue" evidence="1">
    <location>
        <position position="1"/>
    </location>
</feature>
<reference evidence="1" key="1">
    <citation type="submission" date="2021-06" db="EMBL/GenBank/DDBJ databases">
        <authorList>
            <person name="Kallberg Y."/>
            <person name="Tangrot J."/>
            <person name="Rosling A."/>
        </authorList>
    </citation>
    <scope>NUCLEOTIDE SEQUENCE</scope>
    <source>
        <strain evidence="1">28 12/20/2015</strain>
    </source>
</reference>
<accession>A0ACA9MHM3</accession>